<dbReference type="AlphaFoldDB" id="E3HB33"/>
<dbReference type="SUPFAM" id="SSF53448">
    <property type="entry name" value="Nucleotide-diphospho-sugar transferases"/>
    <property type="match status" value="1"/>
</dbReference>
<keyword evidence="1" id="KW-0328">Glycosyltransferase</keyword>
<name>E3HB33_ILYPC</name>
<keyword evidence="2 4" id="KW-0808">Transferase</keyword>
<reference evidence="4 5" key="1">
    <citation type="journal article" date="2010" name="Stand. Genomic Sci.">
        <title>Complete genome sequence of Ilyobacter polytropus type strain (CuHbu1).</title>
        <authorList>
            <person name="Sikorski J."/>
            <person name="Chertkov O."/>
            <person name="Lapidus A."/>
            <person name="Nolan M."/>
            <person name="Lucas S."/>
            <person name="Del Rio T.G."/>
            <person name="Tice H."/>
            <person name="Cheng J.F."/>
            <person name="Tapia R."/>
            <person name="Han C."/>
            <person name="Goodwin L."/>
            <person name="Pitluck S."/>
            <person name="Liolios K."/>
            <person name="Ivanova N."/>
            <person name="Mavromatis K."/>
            <person name="Mikhailova N."/>
            <person name="Pati A."/>
            <person name="Chen A."/>
            <person name="Palaniappan K."/>
            <person name="Land M."/>
            <person name="Hauser L."/>
            <person name="Chang Y.J."/>
            <person name="Jeffries C.D."/>
            <person name="Brambilla E."/>
            <person name="Yasawong M."/>
            <person name="Rohde M."/>
            <person name="Pukall R."/>
            <person name="Spring S."/>
            <person name="Goker M."/>
            <person name="Woyke T."/>
            <person name="Bristow J."/>
            <person name="Eisen J.A."/>
            <person name="Markowitz V."/>
            <person name="Hugenholtz P."/>
            <person name="Kyrpides N.C."/>
            <person name="Klenk H.P."/>
        </authorList>
    </citation>
    <scope>NUCLEOTIDE SEQUENCE [LARGE SCALE GENOMIC DNA]</scope>
    <source>
        <strain evidence="5">ATCC 51220 / DSM 2926 / LMG 16218 / CuHBu1</strain>
    </source>
</reference>
<dbReference type="eggNOG" id="COG1216">
    <property type="taxonomic scope" value="Bacteria"/>
</dbReference>
<dbReference type="Proteomes" id="UP000006875">
    <property type="component" value="Chromosome"/>
</dbReference>
<sequence length="334" mass="39147">MQDIKISVIIPVYNTERYLKKCLDSLIGQSLKEVEIIIINDGSPDNSQEIIKEYAQIDDRIVSVEKENGGLSSARNTGIKIAKGEYILHIDSDDWVEGEYLKDLYEEAKKNSLDIVITDFYCDYNGKSIIYTDEININEEEVLTGKKYLENYLFKEKGYFAVWNKMFKTSLYHENDIFHPEKLTLGEDLATVAQLAFYGKRIGKINKAYVHYMQRDDSITGSINLKKANDLYLVYEELNNFYSNKDINVELKLLIAKQLSFLFLTSKYKISEYNKEVLRYLNFLKKTKFKFKLNRHSSYLIILQSSNNLLTTKLIQKYDKFYMLLKRLLKNLIT</sequence>
<dbReference type="HOGENOM" id="CLU_025996_25_0_0"/>
<dbReference type="PANTHER" id="PTHR22916">
    <property type="entry name" value="GLYCOSYLTRANSFERASE"/>
    <property type="match status" value="1"/>
</dbReference>
<dbReference type="CAZy" id="GT2">
    <property type="family name" value="Glycosyltransferase Family 2"/>
</dbReference>
<dbReference type="EMBL" id="CP002281">
    <property type="protein sequence ID" value="ADO82182.1"/>
    <property type="molecule type" value="Genomic_DNA"/>
</dbReference>
<evidence type="ECO:0000313" key="4">
    <source>
        <dbReference type="EMBL" id="ADO82182.1"/>
    </source>
</evidence>
<dbReference type="Pfam" id="PF00535">
    <property type="entry name" value="Glycos_transf_2"/>
    <property type="match status" value="1"/>
</dbReference>
<dbReference type="PANTHER" id="PTHR22916:SF51">
    <property type="entry name" value="GLYCOSYLTRANSFERASE EPSH-RELATED"/>
    <property type="match status" value="1"/>
</dbReference>
<dbReference type="RefSeq" id="WP_013386852.1">
    <property type="nucleotide sequence ID" value="NC_014632.1"/>
</dbReference>
<evidence type="ECO:0000259" key="3">
    <source>
        <dbReference type="Pfam" id="PF00535"/>
    </source>
</evidence>
<dbReference type="GO" id="GO:0016757">
    <property type="term" value="F:glycosyltransferase activity"/>
    <property type="evidence" value="ECO:0007669"/>
    <property type="project" value="UniProtKB-KW"/>
</dbReference>
<dbReference type="OrthoDB" id="9807674at2"/>
<dbReference type="Gene3D" id="3.90.550.10">
    <property type="entry name" value="Spore Coat Polysaccharide Biosynthesis Protein SpsA, Chain A"/>
    <property type="match status" value="1"/>
</dbReference>
<keyword evidence="5" id="KW-1185">Reference proteome</keyword>
<dbReference type="InterPro" id="IPR001173">
    <property type="entry name" value="Glyco_trans_2-like"/>
</dbReference>
<proteinExistence type="predicted"/>
<organism evidence="4 5">
    <name type="scientific">Ilyobacter polytropus (strain ATCC 51220 / DSM 2926 / LMG 16218 / CuHBu1)</name>
    <dbReference type="NCBI Taxonomy" id="572544"/>
    <lineage>
        <taxon>Bacteria</taxon>
        <taxon>Fusobacteriati</taxon>
        <taxon>Fusobacteriota</taxon>
        <taxon>Fusobacteriia</taxon>
        <taxon>Fusobacteriales</taxon>
        <taxon>Fusobacteriaceae</taxon>
        <taxon>Ilyobacter</taxon>
    </lineage>
</organism>
<gene>
    <name evidence="4" type="ordered locus">Ilyop_0394</name>
</gene>
<dbReference type="STRING" id="572544.Ilyop_0394"/>
<dbReference type="InterPro" id="IPR029044">
    <property type="entry name" value="Nucleotide-diphossugar_trans"/>
</dbReference>
<dbReference type="KEGG" id="ipo:Ilyop_0394"/>
<evidence type="ECO:0000256" key="2">
    <source>
        <dbReference type="ARBA" id="ARBA00022679"/>
    </source>
</evidence>
<evidence type="ECO:0000313" key="5">
    <source>
        <dbReference type="Proteomes" id="UP000006875"/>
    </source>
</evidence>
<evidence type="ECO:0000256" key="1">
    <source>
        <dbReference type="ARBA" id="ARBA00022676"/>
    </source>
</evidence>
<feature type="domain" description="Glycosyltransferase 2-like" evidence="3">
    <location>
        <begin position="7"/>
        <end position="172"/>
    </location>
</feature>
<dbReference type="CDD" id="cd00761">
    <property type="entry name" value="Glyco_tranf_GTA_type"/>
    <property type="match status" value="1"/>
</dbReference>
<accession>E3HB33</accession>
<protein>
    <submittedName>
        <fullName evidence="4">Glycosyl transferase family 2</fullName>
    </submittedName>
</protein>